<accession>A0ABQ0MD18</accession>
<reference evidence="1" key="1">
    <citation type="submission" date="2014-09" db="EMBL/GenBank/DDBJ databases">
        <title>Genome sequence of the luminous mushroom Mycena chlorophos for searching fungal bioluminescence genes.</title>
        <authorList>
            <person name="Tanaka Y."/>
            <person name="Kasuga D."/>
            <person name="Oba Y."/>
            <person name="Hase S."/>
            <person name="Sato K."/>
            <person name="Oba Y."/>
            <person name="Sakakibara Y."/>
        </authorList>
    </citation>
    <scope>NUCLEOTIDE SEQUENCE</scope>
</reference>
<organism evidence="1 2">
    <name type="scientific">Mycena chlorophos</name>
    <name type="common">Agaric fungus</name>
    <name type="synonym">Agaricus chlorophos</name>
    <dbReference type="NCBI Taxonomy" id="658473"/>
    <lineage>
        <taxon>Eukaryota</taxon>
        <taxon>Fungi</taxon>
        <taxon>Dikarya</taxon>
        <taxon>Basidiomycota</taxon>
        <taxon>Agaricomycotina</taxon>
        <taxon>Agaricomycetes</taxon>
        <taxon>Agaricomycetidae</taxon>
        <taxon>Agaricales</taxon>
        <taxon>Marasmiineae</taxon>
        <taxon>Mycenaceae</taxon>
        <taxon>Mycena</taxon>
    </lineage>
</organism>
<evidence type="ECO:0000313" key="1">
    <source>
        <dbReference type="EMBL" id="GAT60969.1"/>
    </source>
</evidence>
<protein>
    <submittedName>
        <fullName evidence="1">Uncharacterized protein</fullName>
    </submittedName>
</protein>
<gene>
    <name evidence="1" type="ORF">MCHLO_17046</name>
</gene>
<proteinExistence type="predicted"/>
<keyword evidence="2" id="KW-1185">Reference proteome</keyword>
<name>A0ABQ0MD18_MYCCL</name>
<dbReference type="EMBL" id="DF849967">
    <property type="protein sequence ID" value="GAT60969.1"/>
    <property type="molecule type" value="Genomic_DNA"/>
</dbReference>
<evidence type="ECO:0000313" key="2">
    <source>
        <dbReference type="Proteomes" id="UP000815677"/>
    </source>
</evidence>
<dbReference type="Gene3D" id="3.40.50.1820">
    <property type="entry name" value="alpha/beta hydrolase"/>
    <property type="match status" value="1"/>
</dbReference>
<dbReference type="Proteomes" id="UP000815677">
    <property type="component" value="Unassembled WGS sequence"/>
</dbReference>
<sequence>MNLLFGGWNITFNPFVDRLLWVNGEFDPWRDPGVASQLPQAPKFVSTSTQPILVVKTGVHCWDMITSSALGNPNTAVVFNQVVAQITTWMKEFKAY</sequence>
<dbReference type="InterPro" id="IPR029058">
    <property type="entry name" value="AB_hydrolase_fold"/>
</dbReference>